<protein>
    <submittedName>
        <fullName evidence="3">Uncharacterized protein LOC111605274</fullName>
    </submittedName>
</protein>
<dbReference type="RefSeq" id="XP_023179485.2">
    <property type="nucleotide sequence ID" value="XM_023323717.2"/>
</dbReference>
<sequence>MAAKSWYGSAEIVGQHEAKGPCPQLSNGNGDKLPAVLLLKKYPQYYKTKQQANDITKALINHERKCFMIPYTKKTNSFNPLSTPRLTNQLPLVRKHNASYKHSVRLDPNTFVGRVFPMMFRLRREQCKCLNCRRALALRETVTDVEDVLLLSDCCTVVVYPNRKLENWNRVTVGTITGQKTLSKKQLTETCQLEPKSIAQPVPEEQKIMLTRNSTKKIKKSKKSKKPKKPKKRKSKKIKKIKKIKKVK</sequence>
<dbReference type="KEGG" id="dhe:111605274"/>
<gene>
    <name evidence="3" type="primary">LOC111605274</name>
</gene>
<evidence type="ECO:0000256" key="1">
    <source>
        <dbReference type="SAM" id="MobiDB-lite"/>
    </source>
</evidence>
<evidence type="ECO:0000313" key="3">
    <source>
        <dbReference type="RefSeq" id="XP_023179485.2"/>
    </source>
</evidence>
<dbReference type="Proteomes" id="UP000504633">
    <property type="component" value="Unplaced"/>
</dbReference>
<evidence type="ECO:0000313" key="2">
    <source>
        <dbReference type="Proteomes" id="UP000504633"/>
    </source>
</evidence>
<feature type="region of interest" description="Disordered" evidence="1">
    <location>
        <begin position="200"/>
        <end position="248"/>
    </location>
</feature>
<dbReference type="OrthoDB" id="7860738at2759"/>
<reference evidence="3" key="1">
    <citation type="submission" date="2025-08" db="UniProtKB">
        <authorList>
            <consortium name="RefSeq"/>
        </authorList>
    </citation>
    <scope>IDENTIFICATION</scope>
    <source>
        <strain evidence="3">15085-1641.00</strain>
        <tissue evidence="3">Whole body</tissue>
    </source>
</reference>
<accession>A0A6J1MK00</accession>
<feature type="compositionally biased region" description="Basic residues" evidence="1">
    <location>
        <begin position="214"/>
        <end position="248"/>
    </location>
</feature>
<name>A0A6J1MK00_DROHY</name>
<organism evidence="2 3">
    <name type="scientific">Drosophila hydei</name>
    <name type="common">Fruit fly</name>
    <dbReference type="NCBI Taxonomy" id="7224"/>
    <lineage>
        <taxon>Eukaryota</taxon>
        <taxon>Metazoa</taxon>
        <taxon>Ecdysozoa</taxon>
        <taxon>Arthropoda</taxon>
        <taxon>Hexapoda</taxon>
        <taxon>Insecta</taxon>
        <taxon>Pterygota</taxon>
        <taxon>Neoptera</taxon>
        <taxon>Endopterygota</taxon>
        <taxon>Diptera</taxon>
        <taxon>Brachycera</taxon>
        <taxon>Muscomorpha</taxon>
        <taxon>Ephydroidea</taxon>
        <taxon>Drosophilidae</taxon>
        <taxon>Drosophila</taxon>
    </lineage>
</organism>
<keyword evidence="2" id="KW-1185">Reference proteome</keyword>
<dbReference type="AlphaFoldDB" id="A0A6J1MK00"/>
<dbReference type="GeneID" id="111605274"/>
<proteinExistence type="predicted"/>